<keyword evidence="1" id="KW-0472">Membrane</keyword>
<evidence type="ECO:0000256" key="1">
    <source>
        <dbReference type="SAM" id="Phobius"/>
    </source>
</evidence>
<dbReference type="HOGENOM" id="CLU_2081097_0_0_4"/>
<feature type="transmembrane region" description="Helical" evidence="1">
    <location>
        <begin position="76"/>
        <end position="107"/>
    </location>
</feature>
<feature type="transmembrane region" description="Helical" evidence="1">
    <location>
        <begin position="12"/>
        <end position="34"/>
    </location>
</feature>
<gene>
    <name evidence="2" type="ORF">EIKCOROL_02458</name>
</gene>
<proteinExistence type="predicted"/>
<evidence type="ECO:0000313" key="2">
    <source>
        <dbReference type="EMBL" id="EEG22913.1"/>
    </source>
</evidence>
<protein>
    <submittedName>
        <fullName evidence="2">Uncharacterized protein</fullName>
    </submittedName>
</protein>
<evidence type="ECO:0000313" key="3">
    <source>
        <dbReference type="Proteomes" id="UP000005837"/>
    </source>
</evidence>
<feature type="transmembrane region" description="Helical" evidence="1">
    <location>
        <begin position="46"/>
        <end position="64"/>
    </location>
</feature>
<dbReference type="AlphaFoldDB" id="C0DYJ4"/>
<keyword evidence="1" id="KW-0812">Transmembrane</keyword>
<reference evidence="2 3" key="1">
    <citation type="submission" date="2009-01" db="EMBL/GenBank/DDBJ databases">
        <authorList>
            <person name="Fulton L."/>
            <person name="Clifton S."/>
            <person name="Chinwalla A.T."/>
            <person name="Mitreva M."/>
            <person name="Sodergren E."/>
            <person name="Weinstock G."/>
            <person name="Clifton S."/>
            <person name="Dooling D.J."/>
            <person name="Fulton B."/>
            <person name="Minx P."/>
            <person name="Pepin K.H."/>
            <person name="Johnson M."/>
            <person name="Bhonagiri V."/>
            <person name="Nash W.E."/>
            <person name="Mardis E.R."/>
            <person name="Wilson R.K."/>
        </authorList>
    </citation>
    <scope>NUCLEOTIDE SEQUENCE [LARGE SCALE GENOMIC DNA]</scope>
    <source>
        <strain evidence="2 3">ATCC 23834</strain>
    </source>
</reference>
<dbReference type="Proteomes" id="UP000005837">
    <property type="component" value="Unassembled WGS sequence"/>
</dbReference>
<dbReference type="EMBL" id="ACEA01000053">
    <property type="protein sequence ID" value="EEG22913.1"/>
    <property type="molecule type" value="Genomic_DNA"/>
</dbReference>
<comment type="caution">
    <text evidence="2">The sequence shown here is derived from an EMBL/GenBank/DDBJ whole genome shotgun (WGS) entry which is preliminary data.</text>
</comment>
<accession>C0DYJ4</accession>
<name>C0DYJ4_EIKCO</name>
<sequence length="117" mass="12558">MMSKRIPAPLNVFLAITVIRTLLSIVYTISGIAQQPTGGTGWAMELSLSLLLIVASAAPVWLLGYRFKRSSVLATIFLLGIIAGIGGLTGNAFNIAWGIGWALYLMLSKDVKQVYSD</sequence>
<organism evidence="2 3">
    <name type="scientific">Eikenella corrodens ATCC 23834</name>
    <dbReference type="NCBI Taxonomy" id="546274"/>
    <lineage>
        <taxon>Bacteria</taxon>
        <taxon>Pseudomonadati</taxon>
        <taxon>Pseudomonadota</taxon>
        <taxon>Betaproteobacteria</taxon>
        <taxon>Neisseriales</taxon>
        <taxon>Neisseriaceae</taxon>
        <taxon>Eikenella</taxon>
    </lineage>
</organism>
<keyword evidence="1" id="KW-1133">Transmembrane helix</keyword>